<dbReference type="InterPro" id="IPR008928">
    <property type="entry name" value="6-hairpin_glycosidase_sf"/>
</dbReference>
<dbReference type="PANTHER" id="PTHR31084">
    <property type="entry name" value="ALPHA-L-FUCOSIDASE 2"/>
    <property type="match status" value="1"/>
</dbReference>
<dbReference type="Pfam" id="PF22124">
    <property type="entry name" value="Glyco_hydro_95_cat"/>
    <property type="match status" value="1"/>
</dbReference>
<dbReference type="FunFam" id="1.50.10.10:FF:000028">
    <property type="entry name" value="Alpha-L-fucosidase 2"/>
    <property type="match status" value="1"/>
</dbReference>
<evidence type="ECO:0000259" key="1">
    <source>
        <dbReference type="Pfam" id="PF14498"/>
    </source>
</evidence>
<dbReference type="AlphaFoldDB" id="A0A2Z2K5N6"/>
<feature type="domain" description="Glycosyl hydrolase family 95 catalytic" evidence="3">
    <location>
        <begin position="278"/>
        <end position="689"/>
    </location>
</feature>
<evidence type="ECO:0000313" key="4">
    <source>
        <dbReference type="EMBL" id="ASA19927.1"/>
    </source>
</evidence>
<organism evidence="4 5">
    <name type="scientific">Paenibacillus donghaensis</name>
    <dbReference type="NCBI Taxonomy" id="414771"/>
    <lineage>
        <taxon>Bacteria</taxon>
        <taxon>Bacillati</taxon>
        <taxon>Bacillota</taxon>
        <taxon>Bacilli</taxon>
        <taxon>Bacillales</taxon>
        <taxon>Paenibacillaceae</taxon>
        <taxon>Paenibacillus</taxon>
    </lineage>
</organism>
<proteinExistence type="predicted"/>
<keyword evidence="5" id="KW-1185">Reference proteome</keyword>
<reference evidence="4 5" key="1">
    <citation type="submission" date="2017-06" db="EMBL/GenBank/DDBJ databases">
        <title>Complete genome sequence of Paenibacillus donghaensis KCTC 13049T isolated from East Sea sediment, South Korea.</title>
        <authorList>
            <person name="Jung B.K."/>
            <person name="Hong S.-J."/>
            <person name="Shin J.-H."/>
        </authorList>
    </citation>
    <scope>NUCLEOTIDE SEQUENCE [LARGE SCALE GENOMIC DNA]</scope>
    <source>
        <strain evidence="4 5">KCTC 13049</strain>
    </source>
</reference>
<sequence>MKLNYTRPAKDWNEALPIGGGRLGAMLFGGVEKERIQLNEDTLWSGSPQERNNAEALAMLPEVRRLLKEQKFLEADEQCRGMLSPYVQSYLPFGDLYLQFEHGDYTDRYERSLDLEQAVARVEYTIGGVQYTREAIASFPGRVLVLHLTADEPGMLSLTVKLDSALRHRSGVENGELIIQGMAPENADPNYMSKKNPLSYGEWDNTDAMGFEGRVGVRTEGGRIEFASGAIHIMEATEVTLCFSAATSYNGFDQVPGRAGKDYSAAAQEDLRQALKQSYESLRAAHIADYRSLYSRVQLSLGKRQAPEDIAADQWIKHYGASDPALVELLFQYGRYLMISGSRPGTQPTNLQGIWNQETRAPWSSNWTLNINAQMNYWPAESGNLAECHEPLFRLIEELARNGRKTAEVHYGARGWTAHHNTDIWRQSSPAGGEGHGEAVWSLWPLAGPWLCRHLWEHYEFGQDEEFLRTCAYPVMKEAALFCLDWLLDDGNGRLVTSPSTSPEHKFRSGGSYAGVSTATTMDLMLIWDLFSNCIEASTILGEDTLFSQELMAAKTALFPLQIGQYGQLQEWSDDFEEEDRHHRHVSHLYGVYPGVQLTKRNSPELFRAARQSLERRGDGGTGWSLGWKISLWARFGEGTRALQLLSKLLQLVEEGSAQGGVYPNLFDACPPFQIDGNFGATSGIMEMLLQSHQGFLELLPALPEAWPEGYFKGLRARGGFEVSLAWKHGIPAQALIRCAQSGTCRIGNGCLIAVTCEGTAVPYQLADGIVSFQGKAGREYVVDFAAAALQ</sequence>
<dbReference type="Pfam" id="PF21307">
    <property type="entry name" value="Glyco_hydro_95_C"/>
    <property type="match status" value="1"/>
</dbReference>
<dbReference type="PIRSF" id="PIRSF007663">
    <property type="entry name" value="UCP007663"/>
    <property type="match status" value="1"/>
</dbReference>
<dbReference type="GO" id="GO:0004560">
    <property type="term" value="F:alpha-L-fucosidase activity"/>
    <property type="evidence" value="ECO:0007669"/>
    <property type="project" value="InterPro"/>
</dbReference>
<dbReference type="InterPro" id="IPR016518">
    <property type="entry name" value="Alpha-L-fucosidase"/>
</dbReference>
<feature type="domain" description="Glycosyl hydrolase family 95 N-terminal" evidence="1">
    <location>
        <begin position="3"/>
        <end position="250"/>
    </location>
</feature>
<dbReference type="InterPro" id="IPR027414">
    <property type="entry name" value="GH95_N_dom"/>
</dbReference>
<dbReference type="InterPro" id="IPR049053">
    <property type="entry name" value="AFCA-like_C"/>
</dbReference>
<dbReference type="OrthoDB" id="9802600at2"/>
<dbReference type="EMBL" id="CP021780">
    <property type="protein sequence ID" value="ASA19927.1"/>
    <property type="molecule type" value="Genomic_DNA"/>
</dbReference>
<dbReference type="Proteomes" id="UP000249890">
    <property type="component" value="Chromosome"/>
</dbReference>
<dbReference type="RefSeq" id="WP_087913950.1">
    <property type="nucleotide sequence ID" value="NZ_CP021780.1"/>
</dbReference>
<evidence type="ECO:0000313" key="5">
    <source>
        <dbReference type="Proteomes" id="UP000249890"/>
    </source>
</evidence>
<dbReference type="Gene3D" id="2.60.40.1180">
    <property type="entry name" value="Golgi alpha-mannosidase II"/>
    <property type="match status" value="1"/>
</dbReference>
<evidence type="ECO:0000259" key="2">
    <source>
        <dbReference type="Pfam" id="PF21307"/>
    </source>
</evidence>
<gene>
    <name evidence="4" type="ORF">B9T62_03365</name>
</gene>
<name>A0A2Z2K5N6_9BACL</name>
<dbReference type="Pfam" id="PF14498">
    <property type="entry name" value="Glyco_hyd_65N_2"/>
    <property type="match status" value="1"/>
</dbReference>
<accession>A0A2Z2K5N6</accession>
<dbReference type="GO" id="GO:0005975">
    <property type="term" value="P:carbohydrate metabolic process"/>
    <property type="evidence" value="ECO:0007669"/>
    <property type="project" value="InterPro"/>
</dbReference>
<dbReference type="PANTHER" id="PTHR31084:SF0">
    <property type="entry name" value="ALPHA-L-FUCOSIDASE 2"/>
    <property type="match status" value="1"/>
</dbReference>
<dbReference type="Gene3D" id="2.70.98.50">
    <property type="entry name" value="putative glycoside hydrolase family protein from bacillus halodurans"/>
    <property type="match status" value="1"/>
</dbReference>
<dbReference type="InterPro" id="IPR054363">
    <property type="entry name" value="GH95_cat"/>
</dbReference>
<dbReference type="KEGG" id="pdh:B9T62_03365"/>
<dbReference type="SUPFAM" id="SSF48208">
    <property type="entry name" value="Six-hairpin glycosidases"/>
    <property type="match status" value="1"/>
</dbReference>
<feature type="domain" description="Alpha fucosidase A-like C-terminal" evidence="2">
    <location>
        <begin position="691"/>
        <end position="783"/>
    </location>
</feature>
<dbReference type="InterPro" id="IPR013780">
    <property type="entry name" value="Glyco_hydro_b"/>
</dbReference>
<evidence type="ECO:0000259" key="3">
    <source>
        <dbReference type="Pfam" id="PF22124"/>
    </source>
</evidence>
<protein>
    <submittedName>
        <fullName evidence="4">Alpha-L-fucosidase</fullName>
    </submittedName>
</protein>